<comment type="pathway">
    <text evidence="1 8">Bacterial outer membrane biogenesis; LPS core biosynthesis.</text>
</comment>
<dbReference type="EC" id="2.4.99.12" evidence="2 8"/>
<dbReference type="Pfam" id="PF04413">
    <property type="entry name" value="Glycos_transf_N"/>
    <property type="match status" value="1"/>
</dbReference>
<dbReference type="UniPathway" id="UPA00958"/>
<comment type="catalytic activity">
    <reaction evidence="6 8">
        <text>lipid IVA (E. coli) + CMP-3-deoxy-beta-D-manno-octulosonate = alpha-Kdo-(2-&gt;6)-lipid IVA (E. coli) + CMP + H(+)</text>
        <dbReference type="Rhea" id="RHEA:28066"/>
        <dbReference type="ChEBI" id="CHEBI:15378"/>
        <dbReference type="ChEBI" id="CHEBI:58603"/>
        <dbReference type="ChEBI" id="CHEBI:60364"/>
        <dbReference type="ChEBI" id="CHEBI:60377"/>
        <dbReference type="ChEBI" id="CHEBI:85987"/>
        <dbReference type="EC" id="2.4.99.12"/>
    </reaction>
</comment>
<comment type="similarity">
    <text evidence="8">Belongs to the glycosyltransferase group 1 family.</text>
</comment>
<dbReference type="InterPro" id="IPR039901">
    <property type="entry name" value="Kdotransferase"/>
</dbReference>
<feature type="domain" description="3-deoxy-D-manno-octulosonic-acid transferase N-terminal" evidence="9">
    <location>
        <begin position="35"/>
        <end position="208"/>
    </location>
</feature>
<keyword evidence="8" id="KW-1003">Cell membrane</keyword>
<dbReference type="PANTHER" id="PTHR42755:SF1">
    <property type="entry name" value="3-DEOXY-D-MANNO-OCTULOSONIC ACID TRANSFERASE, MITOCHONDRIAL-RELATED"/>
    <property type="match status" value="1"/>
</dbReference>
<dbReference type="InterPro" id="IPR038107">
    <property type="entry name" value="Glycos_transf_N_sf"/>
</dbReference>
<gene>
    <name evidence="10" type="ORF">D1614_10240</name>
</gene>
<proteinExistence type="inferred from homology"/>
<protein>
    <recommendedName>
        <fullName evidence="3 8">3-deoxy-D-manno-octulosonic acid transferase</fullName>
        <shortName evidence="8">Kdo transferase</shortName>
        <ecNumber evidence="2 8">2.4.99.12</ecNumber>
    </recommendedName>
    <alternativeName>
        <fullName evidence="5 8">Lipid IV(A) 3-deoxy-D-manno-octulosonic acid transferase</fullName>
    </alternativeName>
</protein>
<dbReference type="RefSeq" id="WP_119437813.1">
    <property type="nucleotide sequence ID" value="NZ_QWGR01000004.1"/>
</dbReference>
<sequence length="411" mass="47076">MTFLYNLGIYFYALATRVAALFNPKAKLFVSGRKNWKQQLKSGVDSQADYLWFHCASLGEFEQGRPVIEEVRKEFPQYKIALTFFSPSGYEIRKNYDGADLVAYLPLDTKSNVRYFLDVLQPRKAFFVKYEYWYNYIHQLKQRNIPLYIVSAIFRENQSFFKNSLWGKWYRKMLFSFEHIFIQNEKSAQLLEKIDITNYTIAGDTRFDRVAAIAKSAKKFENVEKFKGNSPLIIAGSTWKPDEELLAAFINNSRGVKFILAPHEVAPANINRIHQLLKKKAISFSKVQNTAIEEFDVLIIDSIGILSSLYQYGNIAYIGGGFGVGIHNILEAATFKLPIIFGPNYLKFKEAVDLVEEKGAFPIDDSNSLNKALNRLLEDKNELANASGICQKYVEKNVGSTKVIIKKVFNT</sequence>
<comment type="caution">
    <text evidence="10">The sequence shown here is derived from an EMBL/GenBank/DDBJ whole genome shotgun (WGS) entry which is preliminary data.</text>
</comment>
<keyword evidence="8" id="KW-0472">Membrane</keyword>
<keyword evidence="4 8" id="KW-0808">Transferase</keyword>
<evidence type="ECO:0000259" key="9">
    <source>
        <dbReference type="Pfam" id="PF04413"/>
    </source>
</evidence>
<dbReference type="Gene3D" id="3.40.50.11720">
    <property type="entry name" value="3-Deoxy-D-manno-octulosonic-acid transferase, N-terminal domain"/>
    <property type="match status" value="1"/>
</dbReference>
<dbReference type="OrthoDB" id="9789797at2"/>
<name>A0A399T4U1_9BACT</name>
<dbReference type="GO" id="GO:0009245">
    <property type="term" value="P:lipid A biosynthetic process"/>
    <property type="evidence" value="ECO:0007669"/>
    <property type="project" value="TreeGrafter"/>
</dbReference>
<evidence type="ECO:0000256" key="8">
    <source>
        <dbReference type="RuleBase" id="RU365103"/>
    </source>
</evidence>
<evidence type="ECO:0000256" key="1">
    <source>
        <dbReference type="ARBA" id="ARBA00004713"/>
    </source>
</evidence>
<dbReference type="SUPFAM" id="SSF53756">
    <property type="entry name" value="UDP-Glycosyltransferase/glycogen phosphorylase"/>
    <property type="match status" value="1"/>
</dbReference>
<dbReference type="EMBL" id="QWGR01000004">
    <property type="protein sequence ID" value="RIJ48893.1"/>
    <property type="molecule type" value="Genomic_DNA"/>
</dbReference>
<dbReference type="GO" id="GO:0005886">
    <property type="term" value="C:plasma membrane"/>
    <property type="evidence" value="ECO:0007669"/>
    <property type="project" value="UniProtKB-SubCell"/>
</dbReference>
<evidence type="ECO:0000256" key="7">
    <source>
        <dbReference type="PIRSR" id="PIRSR639901-1"/>
    </source>
</evidence>
<keyword evidence="8" id="KW-0448">Lipopolysaccharide biosynthesis</keyword>
<evidence type="ECO:0000256" key="4">
    <source>
        <dbReference type="ARBA" id="ARBA00022679"/>
    </source>
</evidence>
<dbReference type="GO" id="GO:0009244">
    <property type="term" value="P:lipopolysaccharide core region biosynthetic process"/>
    <property type="evidence" value="ECO:0007669"/>
    <property type="project" value="UniProtKB-UniRule"/>
</dbReference>
<organism evidence="10 11">
    <name type="scientific">Maribellus luteus</name>
    <dbReference type="NCBI Taxonomy" id="2305463"/>
    <lineage>
        <taxon>Bacteria</taxon>
        <taxon>Pseudomonadati</taxon>
        <taxon>Bacteroidota</taxon>
        <taxon>Bacteroidia</taxon>
        <taxon>Marinilabiliales</taxon>
        <taxon>Prolixibacteraceae</taxon>
        <taxon>Maribellus</taxon>
    </lineage>
</organism>
<evidence type="ECO:0000256" key="3">
    <source>
        <dbReference type="ARBA" id="ARBA00019077"/>
    </source>
</evidence>
<dbReference type="InterPro" id="IPR007507">
    <property type="entry name" value="Glycos_transf_N"/>
</dbReference>
<evidence type="ECO:0000256" key="2">
    <source>
        <dbReference type="ARBA" id="ARBA00012621"/>
    </source>
</evidence>
<evidence type="ECO:0000313" key="11">
    <source>
        <dbReference type="Proteomes" id="UP000265926"/>
    </source>
</evidence>
<evidence type="ECO:0000256" key="5">
    <source>
        <dbReference type="ARBA" id="ARBA00031445"/>
    </source>
</evidence>
<evidence type="ECO:0000256" key="6">
    <source>
        <dbReference type="ARBA" id="ARBA00049183"/>
    </source>
</evidence>
<comment type="function">
    <text evidence="8">Involved in lipopolysaccharide (LPS) biosynthesis. Catalyzes the transfer of 3-deoxy-D-manno-octulosonate (Kdo) residue(s) from CMP-Kdo to lipid IV(A), the tetraacyldisaccharide-1,4'-bisphosphate precursor of lipid A.</text>
</comment>
<dbReference type="Gene3D" id="3.40.50.2000">
    <property type="entry name" value="Glycogen Phosphorylase B"/>
    <property type="match status" value="1"/>
</dbReference>
<dbReference type="Proteomes" id="UP000265926">
    <property type="component" value="Unassembled WGS sequence"/>
</dbReference>
<dbReference type="GO" id="GO:0043842">
    <property type="term" value="F:Kdo transferase activity"/>
    <property type="evidence" value="ECO:0007669"/>
    <property type="project" value="UniProtKB-EC"/>
</dbReference>
<accession>A0A399T4U1</accession>
<comment type="subcellular location">
    <subcellularLocation>
        <location evidence="8">Cell membrane</location>
    </subcellularLocation>
</comment>
<keyword evidence="11" id="KW-1185">Reference proteome</keyword>
<dbReference type="PANTHER" id="PTHR42755">
    <property type="entry name" value="3-DEOXY-MANNO-OCTULOSONATE CYTIDYLYLTRANSFERASE"/>
    <property type="match status" value="1"/>
</dbReference>
<dbReference type="AlphaFoldDB" id="A0A399T4U1"/>
<evidence type="ECO:0000313" key="10">
    <source>
        <dbReference type="EMBL" id="RIJ48893.1"/>
    </source>
</evidence>
<reference evidence="10 11" key="1">
    <citation type="submission" date="2018-08" db="EMBL/GenBank/DDBJ databases">
        <title>Pallidiluteibacterium maritimus gen. nov., sp. nov., isolated from coastal sediment.</title>
        <authorList>
            <person name="Zhou L.Y."/>
        </authorList>
    </citation>
    <scope>NUCLEOTIDE SEQUENCE [LARGE SCALE GENOMIC DNA]</scope>
    <source>
        <strain evidence="10 11">XSD2</strain>
    </source>
</reference>
<feature type="active site" description="Proton acceptor" evidence="7">
    <location>
        <position position="60"/>
    </location>
</feature>